<dbReference type="Proteomes" id="UP001359886">
    <property type="component" value="Unassembled WGS sequence"/>
</dbReference>
<comment type="caution">
    <text evidence="1">The sequence shown here is derived from an EMBL/GenBank/DDBJ whole genome shotgun (WGS) entry which is preliminary data.</text>
</comment>
<dbReference type="RefSeq" id="WP_354696470.1">
    <property type="nucleotide sequence ID" value="NZ_JAZHOG010000011.1"/>
</dbReference>
<keyword evidence="2" id="KW-1185">Reference proteome</keyword>
<protein>
    <submittedName>
        <fullName evidence="1">DUF6151 family protein</fullName>
    </submittedName>
</protein>
<dbReference type="Gene3D" id="3.90.1590.10">
    <property type="entry name" value="glutathione-dependent formaldehyde- activating enzyme (gfa)"/>
    <property type="match status" value="1"/>
</dbReference>
<accession>A0AAW9RJK3</accession>
<sequence length="204" mass="22837">MSYRIQCDCGRLGGTLATNAPVRRCICYCRSCQAFAHFLDAAGTVLDERGGSDIIQTQPRFVKFDRGSDQLACMRLSEKGILRWYAGCCHTPIGNTLHTSRFPFISFIHTCFDTGGTDIESAFGPVRMHVYTDGAHGNSRPESTGMTLFMLRLMGQVAWTRIIGARRRTPFFDPETDLPVAEPEVLDDDQRQALYARADRADRT</sequence>
<organism evidence="1 2">
    <name type="scientific">Elongatibacter sediminis</name>
    <dbReference type="NCBI Taxonomy" id="3119006"/>
    <lineage>
        <taxon>Bacteria</taxon>
        <taxon>Pseudomonadati</taxon>
        <taxon>Pseudomonadota</taxon>
        <taxon>Gammaproteobacteria</taxon>
        <taxon>Chromatiales</taxon>
        <taxon>Wenzhouxiangellaceae</taxon>
        <taxon>Elongatibacter</taxon>
    </lineage>
</organism>
<evidence type="ECO:0000313" key="1">
    <source>
        <dbReference type="EMBL" id="MEJ8569149.1"/>
    </source>
</evidence>
<gene>
    <name evidence="1" type="ORF">V3330_16075</name>
</gene>
<evidence type="ECO:0000313" key="2">
    <source>
        <dbReference type="Proteomes" id="UP001359886"/>
    </source>
</evidence>
<dbReference type="Pfam" id="PF19648">
    <property type="entry name" value="DUF6151"/>
    <property type="match status" value="1"/>
</dbReference>
<proteinExistence type="predicted"/>
<dbReference type="EMBL" id="JAZHOG010000011">
    <property type="protein sequence ID" value="MEJ8569149.1"/>
    <property type="molecule type" value="Genomic_DNA"/>
</dbReference>
<reference evidence="1 2" key="1">
    <citation type="submission" date="2024-02" db="EMBL/GenBank/DDBJ databases">
        <title>A novel Wenzhouxiangellaceae bacterium, isolated from coastal sediments.</title>
        <authorList>
            <person name="Du Z.-J."/>
            <person name="Ye Y.-Q."/>
            <person name="Zhang X.-Y."/>
        </authorList>
    </citation>
    <scope>NUCLEOTIDE SEQUENCE [LARGE SCALE GENOMIC DNA]</scope>
    <source>
        <strain evidence="1 2">CH-27</strain>
    </source>
</reference>
<name>A0AAW9RJK3_9GAMM</name>
<dbReference type="InterPro" id="IPR046149">
    <property type="entry name" value="DUF6151"/>
</dbReference>
<dbReference type="AlphaFoldDB" id="A0AAW9RJK3"/>